<dbReference type="AlphaFoldDB" id="A0A0B7BDD2"/>
<accession>A0A0B7BDD2</accession>
<dbReference type="EMBL" id="HACG01044023">
    <property type="protein sequence ID" value="CEK90888.1"/>
    <property type="molecule type" value="Transcribed_RNA"/>
</dbReference>
<evidence type="ECO:0000313" key="2">
    <source>
        <dbReference type="EMBL" id="CEK90888.1"/>
    </source>
</evidence>
<reference evidence="1" key="1">
    <citation type="submission" date="2014-12" db="EMBL/GenBank/DDBJ databases">
        <title>Insight into the proteome of Arion vulgaris.</title>
        <authorList>
            <person name="Aradska J."/>
            <person name="Bulat T."/>
            <person name="Smidak R."/>
            <person name="Sarate P."/>
            <person name="Gangsoo J."/>
            <person name="Sialana F."/>
            <person name="Bilban M."/>
            <person name="Lubec G."/>
        </authorList>
    </citation>
    <scope>NUCLEOTIDE SEQUENCE</scope>
    <source>
        <tissue evidence="1">Skin</tissue>
    </source>
</reference>
<name>A0A0B7BDD2_9EUPU</name>
<evidence type="ECO:0000313" key="1">
    <source>
        <dbReference type="EMBL" id="CEK90887.1"/>
    </source>
</evidence>
<dbReference type="EMBL" id="HACG01044022">
    <property type="protein sequence ID" value="CEK90887.1"/>
    <property type="molecule type" value="Transcribed_RNA"/>
</dbReference>
<proteinExistence type="predicted"/>
<sequence length="49" mass="5742">MRQFYERNLFGYLRTFVSEQDTAGSIIITWTVCMTDYRAHPAVLSITHT</sequence>
<gene>
    <name evidence="1" type="primary">ORF179684</name>
    <name evidence="2" type="synonym">ORF179686</name>
</gene>
<protein>
    <submittedName>
        <fullName evidence="1">Uncharacterized protein</fullName>
    </submittedName>
</protein>
<organism evidence="1">
    <name type="scientific">Arion vulgaris</name>
    <dbReference type="NCBI Taxonomy" id="1028688"/>
    <lineage>
        <taxon>Eukaryota</taxon>
        <taxon>Metazoa</taxon>
        <taxon>Spiralia</taxon>
        <taxon>Lophotrochozoa</taxon>
        <taxon>Mollusca</taxon>
        <taxon>Gastropoda</taxon>
        <taxon>Heterobranchia</taxon>
        <taxon>Euthyneura</taxon>
        <taxon>Panpulmonata</taxon>
        <taxon>Eupulmonata</taxon>
        <taxon>Stylommatophora</taxon>
        <taxon>Helicina</taxon>
        <taxon>Arionoidea</taxon>
        <taxon>Arionidae</taxon>
        <taxon>Arion</taxon>
    </lineage>
</organism>